<name>A0A8D9G3Z7_BRACM</name>
<dbReference type="EMBL" id="LS974625">
    <property type="protein sequence ID" value="CAG7867211.1"/>
    <property type="molecule type" value="Genomic_DNA"/>
</dbReference>
<accession>A0A8D9G3Z7</accession>
<evidence type="ECO:0000313" key="2">
    <source>
        <dbReference type="Proteomes" id="UP000694005"/>
    </source>
</evidence>
<sequence length="37" mass="4064">MVPGLLSISSFLCFTLSSIQAWLSFTTLDVIAMYIHG</sequence>
<dbReference type="Gramene" id="A09p76780.2_BraZ1">
    <property type="protein sequence ID" value="A09p76780.2_BraZ1.CDS.1"/>
    <property type="gene ID" value="A09g76780.2_BraZ1"/>
</dbReference>
<dbReference type="AlphaFoldDB" id="A0A8D9G3Z7"/>
<dbReference type="Proteomes" id="UP000694005">
    <property type="component" value="Chromosome A09"/>
</dbReference>
<proteinExistence type="predicted"/>
<organism evidence="1 2">
    <name type="scientific">Brassica campestris</name>
    <name type="common">Field mustard</name>
    <dbReference type="NCBI Taxonomy" id="3711"/>
    <lineage>
        <taxon>Eukaryota</taxon>
        <taxon>Viridiplantae</taxon>
        <taxon>Streptophyta</taxon>
        <taxon>Embryophyta</taxon>
        <taxon>Tracheophyta</taxon>
        <taxon>Spermatophyta</taxon>
        <taxon>Magnoliopsida</taxon>
        <taxon>eudicotyledons</taxon>
        <taxon>Gunneridae</taxon>
        <taxon>Pentapetalae</taxon>
        <taxon>rosids</taxon>
        <taxon>malvids</taxon>
        <taxon>Brassicales</taxon>
        <taxon>Brassicaceae</taxon>
        <taxon>Brassiceae</taxon>
        <taxon>Brassica</taxon>
    </lineage>
</organism>
<protein>
    <submittedName>
        <fullName evidence="1">Uncharacterized protein</fullName>
    </submittedName>
</protein>
<gene>
    <name evidence="1" type="ORF">BRAPAZ1V2_A09P76780.2</name>
</gene>
<evidence type="ECO:0000313" key="1">
    <source>
        <dbReference type="EMBL" id="CAG7867211.1"/>
    </source>
</evidence>
<reference evidence="1 2" key="1">
    <citation type="submission" date="2021-07" db="EMBL/GenBank/DDBJ databases">
        <authorList>
            <consortium name="Genoscope - CEA"/>
            <person name="William W."/>
        </authorList>
    </citation>
    <scope>NUCLEOTIDE SEQUENCE [LARGE SCALE GENOMIC DNA]</scope>
</reference>